<keyword evidence="5" id="KW-1185">Reference proteome</keyword>
<organism evidence="4 5">
    <name type="scientific">Protea cynaroides</name>
    <dbReference type="NCBI Taxonomy" id="273540"/>
    <lineage>
        <taxon>Eukaryota</taxon>
        <taxon>Viridiplantae</taxon>
        <taxon>Streptophyta</taxon>
        <taxon>Embryophyta</taxon>
        <taxon>Tracheophyta</taxon>
        <taxon>Spermatophyta</taxon>
        <taxon>Magnoliopsida</taxon>
        <taxon>Proteales</taxon>
        <taxon>Proteaceae</taxon>
        <taxon>Protea</taxon>
    </lineage>
</organism>
<keyword evidence="2" id="KW-0460">Magnesium</keyword>
<protein>
    <recommendedName>
        <fullName evidence="2">Magnesium transporter</fullName>
    </recommendedName>
</protein>
<name>A0A9Q0GV21_9MAGN</name>
<dbReference type="AlphaFoldDB" id="A0A9Q0GV21"/>
<comment type="similarity">
    <text evidence="1 2">Belongs to the CorA metal ion transporter (MIT) (TC 1.A.35.5) family.</text>
</comment>
<reference evidence="4" key="1">
    <citation type="journal article" date="2023" name="Plant J.">
        <title>The genome of the king protea, Protea cynaroides.</title>
        <authorList>
            <person name="Chang J."/>
            <person name="Duong T.A."/>
            <person name="Schoeman C."/>
            <person name="Ma X."/>
            <person name="Roodt D."/>
            <person name="Barker N."/>
            <person name="Li Z."/>
            <person name="Van de Peer Y."/>
            <person name="Mizrachi E."/>
        </authorList>
    </citation>
    <scope>NUCLEOTIDE SEQUENCE</scope>
    <source>
        <tissue evidence="4">Young leaves</tissue>
    </source>
</reference>
<sequence>MHLSCFVSSPQADLTKKIIMSKSWIALDSTGKGTILNIDKYAIIQRVEIHTRDLRILDPVLSYPSTILGREKAIVLNLEVLLPDPQDDNIIPIVEELKKRLPISNLVGQGQGDGKEQLNWQNDEASEEDDESPFEFRALEVALEAICSFLDERTTDLENDAYPALDELTTKVSSRIVDRVRKLKSALTKLTARVQKVRDELEQLLNDDNDMAELYLSRKLVGIPVPLTIESKITRANRTSVATFRRDDQNNIEELEMLLEAYFIEIDGTLNKLISIIHDLDVQIQQNPRRLFAKRGNMNSNLVLSCVWMTCILLVRS</sequence>
<dbReference type="Gene3D" id="2.40.128.330">
    <property type="match status" value="1"/>
</dbReference>
<evidence type="ECO:0000256" key="1">
    <source>
        <dbReference type="ARBA" id="ARBA00007535"/>
    </source>
</evidence>
<keyword evidence="2" id="KW-0813">Transport</keyword>
<dbReference type="Proteomes" id="UP001141806">
    <property type="component" value="Unassembled WGS sequence"/>
</dbReference>
<keyword evidence="2" id="KW-0406">Ion transport</keyword>
<dbReference type="EMBL" id="JAMYWD010000011">
    <property type="protein sequence ID" value="KAJ4954328.1"/>
    <property type="molecule type" value="Genomic_DNA"/>
</dbReference>
<keyword evidence="3" id="KW-0175">Coiled coil</keyword>
<proteinExistence type="inferred from homology"/>
<dbReference type="Gene3D" id="1.20.58.340">
    <property type="entry name" value="Magnesium transport protein CorA, transmembrane region"/>
    <property type="match status" value="1"/>
</dbReference>
<dbReference type="InterPro" id="IPR039204">
    <property type="entry name" value="MRS2-like"/>
</dbReference>
<evidence type="ECO:0000313" key="4">
    <source>
        <dbReference type="EMBL" id="KAJ4954328.1"/>
    </source>
</evidence>
<feature type="coiled-coil region" evidence="3">
    <location>
        <begin position="180"/>
        <end position="207"/>
    </location>
</feature>
<dbReference type="CDD" id="cd12823">
    <property type="entry name" value="Mrs2_Mfm1p-like"/>
    <property type="match status" value="1"/>
</dbReference>
<dbReference type="PANTHER" id="PTHR13890">
    <property type="entry name" value="RNA SPLICING PROTEIN MRS2, MITOCHONDRIAL"/>
    <property type="match status" value="1"/>
</dbReference>
<evidence type="ECO:0000256" key="2">
    <source>
        <dbReference type="RuleBase" id="RU366041"/>
    </source>
</evidence>
<comment type="caution">
    <text evidence="4">The sequence shown here is derived from an EMBL/GenBank/DDBJ whole genome shotgun (WGS) entry which is preliminary data.</text>
</comment>
<comment type="function">
    <text evidence="2">Magnesium transporter that may mediate the influx of magnesium.</text>
</comment>
<dbReference type="GO" id="GO:0016020">
    <property type="term" value="C:membrane"/>
    <property type="evidence" value="ECO:0007669"/>
    <property type="project" value="UniProtKB-SubCell"/>
</dbReference>
<dbReference type="OrthoDB" id="10251508at2759"/>
<dbReference type="Pfam" id="PF22099">
    <property type="entry name" value="MRS2-like"/>
    <property type="match status" value="1"/>
</dbReference>
<comment type="subcellular location">
    <subcellularLocation>
        <location evidence="2">Membrane</location>
        <topology evidence="2">Multi-pass membrane protein</topology>
    </subcellularLocation>
</comment>
<evidence type="ECO:0000313" key="5">
    <source>
        <dbReference type="Proteomes" id="UP001141806"/>
    </source>
</evidence>
<gene>
    <name evidence="4" type="ORF">NE237_011111</name>
</gene>
<accession>A0A9Q0GV21</accession>
<dbReference type="PANTHER" id="PTHR13890:SF31">
    <property type="entry name" value="MAGNESIUM TRANSPORTER MRS2-2-RELATED"/>
    <property type="match status" value="1"/>
</dbReference>
<dbReference type="GO" id="GO:0015095">
    <property type="term" value="F:magnesium ion transmembrane transporter activity"/>
    <property type="evidence" value="ECO:0007669"/>
    <property type="project" value="TreeGrafter"/>
</dbReference>
<evidence type="ECO:0000256" key="3">
    <source>
        <dbReference type="SAM" id="Coils"/>
    </source>
</evidence>